<keyword evidence="2" id="KW-1185">Reference proteome</keyword>
<sequence length="589" mass="63252">MSRTAASPSTSPQSPPPLSVASSPVLPRRVQHRRGSSSAADPWGNHMELNMNPGRTTSCKLTIVRVNPTLPLQLDDQPPSPQHRRQHGFGAHSQNPYRRHSASKNENTRMSFASASFAPPASSGPGPRPGSPTHGHGHGLHRQPKPRLSADQLVSLAQQACNPQSAPTSPRGSLAASAGPRRASFTAIPDDVFLPFVDRADEVKALFTSPQPGARLLALLAQTFPPQSALDAPVTDEGVFGTDPRQWSSAQLEYWMKQVDRDIASDEVWVGLIRRCILYHSELIWERIKGALGAPPELDPDGFEVDPFTFDGPVTFKDLKLDPAPDLTVTHTEAPPNLVSELQPIPDHVSESNTSASVGDSPLVSALALFIEPVLMTTSPEVEHDHPPTRPGGQRMHDISEDVGEEGSSENEGEPAGPAPSPPREIIHGLRISTGPASPGLFATEIGPGHPLLRAMSMSAITKQQPIQVPDEHSSPPTRRNSVGSFRRRWSHGTSNASSEVYDVVGERGPGNPLFPTNFARLALGPTLTANNPALRSRNPPPAPAFSNPHAIRAGVLRGRRDKPSWAEGWDPMKDEYAITASESSVGGH</sequence>
<accession>A0ACC0U2P3</accession>
<gene>
    <name evidence="1" type="ORF">F5148DRAFT_1287426</name>
</gene>
<evidence type="ECO:0000313" key="2">
    <source>
        <dbReference type="Proteomes" id="UP001207468"/>
    </source>
</evidence>
<dbReference type="EMBL" id="JAGFNK010000211">
    <property type="protein sequence ID" value="KAI9458312.1"/>
    <property type="molecule type" value="Genomic_DNA"/>
</dbReference>
<comment type="caution">
    <text evidence="1">The sequence shown here is derived from an EMBL/GenBank/DDBJ whole genome shotgun (WGS) entry which is preliminary data.</text>
</comment>
<proteinExistence type="predicted"/>
<reference evidence="1" key="1">
    <citation type="submission" date="2021-03" db="EMBL/GenBank/DDBJ databases">
        <title>Evolutionary priming and transition to the ectomycorrhizal habit in an iconic lineage of mushroom-forming fungi: is preadaptation a requirement?</title>
        <authorList>
            <consortium name="DOE Joint Genome Institute"/>
            <person name="Looney B.P."/>
            <person name="Miyauchi S."/>
            <person name="Morin E."/>
            <person name="Drula E."/>
            <person name="Courty P.E."/>
            <person name="Chicoki N."/>
            <person name="Fauchery L."/>
            <person name="Kohler A."/>
            <person name="Kuo A."/>
            <person name="LaButti K."/>
            <person name="Pangilinan J."/>
            <person name="Lipzen A."/>
            <person name="Riley R."/>
            <person name="Andreopoulos W."/>
            <person name="He G."/>
            <person name="Johnson J."/>
            <person name="Barry K.W."/>
            <person name="Grigoriev I.V."/>
            <person name="Nagy L."/>
            <person name="Hibbett D."/>
            <person name="Henrissat B."/>
            <person name="Matheny P.B."/>
            <person name="Labbe J."/>
            <person name="Martin A.F."/>
        </authorList>
    </citation>
    <scope>NUCLEOTIDE SEQUENCE</scope>
    <source>
        <strain evidence="1">BPL698</strain>
    </source>
</reference>
<organism evidence="1 2">
    <name type="scientific">Russula earlei</name>
    <dbReference type="NCBI Taxonomy" id="71964"/>
    <lineage>
        <taxon>Eukaryota</taxon>
        <taxon>Fungi</taxon>
        <taxon>Dikarya</taxon>
        <taxon>Basidiomycota</taxon>
        <taxon>Agaricomycotina</taxon>
        <taxon>Agaricomycetes</taxon>
        <taxon>Russulales</taxon>
        <taxon>Russulaceae</taxon>
        <taxon>Russula</taxon>
    </lineage>
</organism>
<protein>
    <submittedName>
        <fullName evidence="1">Uncharacterized protein</fullName>
    </submittedName>
</protein>
<name>A0ACC0U2P3_9AGAM</name>
<dbReference type="Proteomes" id="UP001207468">
    <property type="component" value="Unassembled WGS sequence"/>
</dbReference>
<evidence type="ECO:0000313" key="1">
    <source>
        <dbReference type="EMBL" id="KAI9458312.1"/>
    </source>
</evidence>